<keyword evidence="6" id="KW-0136">Cellulose degradation</keyword>
<keyword evidence="3" id="KW-0964">Secreted</keyword>
<dbReference type="NCBIfam" id="TIGR01167">
    <property type="entry name" value="LPXTG_anchor"/>
    <property type="match status" value="1"/>
</dbReference>
<dbReference type="InterPro" id="IPR014756">
    <property type="entry name" value="Ig_E-set"/>
</dbReference>
<proteinExistence type="inferred from homology"/>
<keyword evidence="7" id="KW-0572">Peptidoglycan-anchor</keyword>
<sequence length="1027" mass="114576">MKKRFWSILLLVMVFIISNQPITNAVVKAETSRQLCDLQIFKDKAPAGWCGSGNGELETQNDMLPVDTAVICNGLPSLKFNVSKQIDTWMSAQLAIRDWNAHDLTQYLPNGYIEFNIKGNIGGEDVLIGAKDIVHERNDASGNPLENVELYQPISKYATITKEWQHLKIPIKDIIDETKGFVTKSAQALLIASATGQPLTVWVNDFKITSTDNEKGFAKIKVNQVGYLTYGEKCAIVSGFADELKADTNTEFQVKNAVNNATVYTGKLTLVKEYDSTDSGEKVLQADFSAVTTPGSYYVTVPAENMEKSLQFKIGNDVYTSLLADSARYFYYQRQGIDLQEKYALAYPRKESTPQDSTAIFESNPNKVIDVSKGWHDAGDKGKDLLNGALAVSDMFWAYEMFPSTFKDNQFNIPESGNGIVDVLDEARWELEWILKMQDSASGGFYARVKSDTFPAEQVVNQRIICDKSGDIGDIKSTEDTACAAAILSHAYIMYKDIDAKFANQCLDSAKKAWTFLENNPKTITSPPGPYNVYDDSSDRLWGAATLFRVTGDEKYNTYFKNNYQKFSEKFESKESYGHNWGNMWTTAFWSYLKAEKKDANVESWIKIEFNVWLKNVMERYNDSAWKNTIVKTNVDGESKADYFWGCNSDIMHVSNDAVIGSKLLGTYDNSIGAFARSSLNWILGMNPQRKSYVTGYGEDSIKTIFSYLYSYDNRAGVPVGYLAGGPNYSQGKGISKFPGKCYMESDHDWVSNENCLNWNAPLVFVSAFVNDEAYQPKEDVKKPEDEKKPTNNDKLIVEKNGTSAIVTVPAGMINRDALTVINPGLLSDITTVETRVPTSAIVGGQGQLQFITSNSNVTLPIGAIDFTGIGDGSYLAFTQSVKINDPILAALRGAKQIFEFDASINDKDGNKVRDIHKFKDGKEAMISLQLDEKDISDLDKTKMAVWYYNPITGKLEKLGGHFEDHTKKIVFYTSHFSQFVVGEDSELDETLPQTGSINNITSLVALGLVMTIAGIMLILRKRENMK</sequence>
<dbReference type="InterPro" id="IPR004197">
    <property type="entry name" value="Cellulase_Ig-like"/>
</dbReference>
<keyword evidence="11" id="KW-1133">Transmembrane helix</keyword>
<dbReference type="InterPro" id="IPR008979">
    <property type="entry name" value="Galactose-bd-like_sf"/>
</dbReference>
<gene>
    <name evidence="14" type="primary">Eng9E</name>
</gene>
<reference evidence="14" key="1">
    <citation type="submission" date="2009-04" db="EMBL/GenBank/DDBJ databases">
        <title>Clostridium cellulovorans cellulosomal and noncellulosomal genes.</title>
        <authorList>
            <person name="Tamaru Y."/>
        </authorList>
    </citation>
    <scope>NUCLEOTIDE SEQUENCE</scope>
</reference>
<dbReference type="SUPFAM" id="SSF81296">
    <property type="entry name" value="E set domains"/>
    <property type="match status" value="1"/>
</dbReference>
<name>A0A173N0D6_CLOCL</name>
<keyword evidence="5" id="KW-0378">Hydrolase</keyword>
<feature type="signal peptide" evidence="12">
    <location>
        <begin position="1"/>
        <end position="25"/>
    </location>
</feature>
<dbReference type="InterPro" id="IPR019931">
    <property type="entry name" value="LPXTG_anchor"/>
</dbReference>
<dbReference type="InterPro" id="IPR012341">
    <property type="entry name" value="6hp_glycosidase-like_sf"/>
</dbReference>
<keyword evidence="11" id="KW-0472">Membrane</keyword>
<keyword evidence="4 12" id="KW-0732">Signal</keyword>
<dbReference type="SUPFAM" id="SSF49785">
    <property type="entry name" value="Galactose-binding domain-like"/>
    <property type="match status" value="1"/>
</dbReference>
<evidence type="ECO:0000256" key="8">
    <source>
        <dbReference type="ARBA" id="ARBA00023277"/>
    </source>
</evidence>
<evidence type="ECO:0000256" key="5">
    <source>
        <dbReference type="ARBA" id="ARBA00022801"/>
    </source>
</evidence>
<accession>A0A173N0D6</accession>
<evidence type="ECO:0000256" key="3">
    <source>
        <dbReference type="ARBA" id="ARBA00022525"/>
    </source>
</evidence>
<dbReference type="Pfam" id="PF00759">
    <property type="entry name" value="Glyco_hydro_9"/>
    <property type="match status" value="1"/>
</dbReference>
<keyword evidence="11" id="KW-0812">Transmembrane</keyword>
<feature type="transmembrane region" description="Helical" evidence="11">
    <location>
        <begin position="1001"/>
        <end position="1020"/>
    </location>
</feature>
<keyword evidence="8" id="KW-0119">Carbohydrate metabolism</keyword>
<dbReference type="InterPro" id="IPR001701">
    <property type="entry name" value="Glyco_hydro_9"/>
</dbReference>
<dbReference type="AlphaFoldDB" id="A0A173N0D6"/>
<dbReference type="Gene3D" id="1.50.10.10">
    <property type="match status" value="1"/>
</dbReference>
<feature type="domain" description="Gram-positive cocci surface proteins LPxTG" evidence="13">
    <location>
        <begin position="992"/>
        <end position="1027"/>
    </location>
</feature>
<evidence type="ECO:0000256" key="7">
    <source>
        <dbReference type="ARBA" id="ARBA00023088"/>
    </source>
</evidence>
<evidence type="ECO:0000256" key="10">
    <source>
        <dbReference type="ARBA" id="ARBA00023326"/>
    </source>
</evidence>
<evidence type="ECO:0000256" key="12">
    <source>
        <dbReference type="SAM" id="SignalP"/>
    </source>
</evidence>
<comment type="similarity">
    <text evidence="1">Belongs to the glycosyl hydrolase 9 (cellulase E) family.</text>
</comment>
<dbReference type="GO" id="GO:0030245">
    <property type="term" value="P:cellulose catabolic process"/>
    <property type="evidence" value="ECO:0007669"/>
    <property type="project" value="UniProtKB-KW"/>
</dbReference>
<dbReference type="Pfam" id="PF02927">
    <property type="entry name" value="CelD_N"/>
    <property type="match status" value="1"/>
</dbReference>
<dbReference type="PANTHER" id="PTHR22298">
    <property type="entry name" value="ENDO-1,4-BETA-GLUCANASE"/>
    <property type="match status" value="1"/>
</dbReference>
<dbReference type="InterPro" id="IPR008928">
    <property type="entry name" value="6-hairpin_glycosidase_sf"/>
</dbReference>
<evidence type="ECO:0000256" key="11">
    <source>
        <dbReference type="SAM" id="Phobius"/>
    </source>
</evidence>
<dbReference type="InterPro" id="IPR048758">
    <property type="entry name" value="CBM30"/>
</dbReference>
<evidence type="ECO:0000256" key="1">
    <source>
        <dbReference type="ARBA" id="ARBA00007072"/>
    </source>
</evidence>
<dbReference type="SUPFAM" id="SSF48208">
    <property type="entry name" value="Six-hairpin glycosidases"/>
    <property type="match status" value="1"/>
</dbReference>
<dbReference type="Pfam" id="PF00746">
    <property type="entry name" value="Gram_pos_anchor"/>
    <property type="match status" value="1"/>
</dbReference>
<evidence type="ECO:0000256" key="2">
    <source>
        <dbReference type="ARBA" id="ARBA00022512"/>
    </source>
</evidence>
<evidence type="ECO:0000313" key="14">
    <source>
        <dbReference type="EMBL" id="BAV13140.1"/>
    </source>
</evidence>
<dbReference type="Pfam" id="PF21582">
    <property type="entry name" value="CBM30"/>
    <property type="match status" value="1"/>
</dbReference>
<dbReference type="GO" id="GO:0008810">
    <property type="term" value="F:cellulase activity"/>
    <property type="evidence" value="ECO:0007669"/>
    <property type="project" value="InterPro"/>
</dbReference>
<dbReference type="Gene3D" id="2.60.40.10">
    <property type="entry name" value="Immunoglobulins"/>
    <property type="match status" value="1"/>
</dbReference>
<evidence type="ECO:0000256" key="9">
    <source>
        <dbReference type="ARBA" id="ARBA00023295"/>
    </source>
</evidence>
<feature type="chain" id="PRO_5039191560" evidence="12">
    <location>
        <begin position="26"/>
        <end position="1027"/>
    </location>
</feature>
<keyword evidence="2" id="KW-0134">Cell wall</keyword>
<dbReference type="CDD" id="cd02850">
    <property type="entry name" value="E_set_Cellulase_N"/>
    <property type="match status" value="1"/>
</dbReference>
<evidence type="ECO:0000259" key="13">
    <source>
        <dbReference type="PROSITE" id="PS50847"/>
    </source>
</evidence>
<keyword evidence="9" id="KW-0326">Glycosidase</keyword>
<organism evidence="14">
    <name type="scientific">Clostridium cellulovorans</name>
    <dbReference type="NCBI Taxonomy" id="1493"/>
    <lineage>
        <taxon>Bacteria</taxon>
        <taxon>Bacillati</taxon>
        <taxon>Bacillota</taxon>
        <taxon>Clostridia</taxon>
        <taxon>Eubacteriales</taxon>
        <taxon>Clostridiaceae</taxon>
        <taxon>Clostridium</taxon>
    </lineage>
</organism>
<protein>
    <submittedName>
        <fullName evidence="14">Endoglucanase</fullName>
    </submittedName>
</protein>
<dbReference type="PROSITE" id="PS50847">
    <property type="entry name" value="GRAM_POS_ANCHORING"/>
    <property type="match status" value="1"/>
</dbReference>
<evidence type="ECO:0000256" key="6">
    <source>
        <dbReference type="ARBA" id="ARBA00023001"/>
    </source>
</evidence>
<evidence type="ECO:0000256" key="4">
    <source>
        <dbReference type="ARBA" id="ARBA00022729"/>
    </source>
</evidence>
<dbReference type="InterPro" id="IPR013783">
    <property type="entry name" value="Ig-like_fold"/>
</dbReference>
<dbReference type="EMBL" id="AB499241">
    <property type="protein sequence ID" value="BAV13140.1"/>
    <property type="molecule type" value="Genomic_DNA"/>
</dbReference>
<keyword evidence="10" id="KW-0624">Polysaccharide degradation</keyword>
<dbReference type="Gene3D" id="2.60.120.430">
    <property type="entry name" value="Galactose-binding lectin"/>
    <property type="match status" value="1"/>
</dbReference>